<dbReference type="PANTHER" id="PTHR44858">
    <property type="entry name" value="TETRATRICOPEPTIDE REPEAT PROTEIN 6"/>
    <property type="match status" value="1"/>
</dbReference>
<dbReference type="Gene3D" id="1.25.40.10">
    <property type="entry name" value="Tetratricopeptide repeat domain"/>
    <property type="match status" value="2"/>
</dbReference>
<dbReference type="InterPro" id="IPR011990">
    <property type="entry name" value="TPR-like_helical_dom_sf"/>
</dbReference>
<organism evidence="4 5">
    <name type="scientific">Rhodotorula paludigena</name>
    <dbReference type="NCBI Taxonomy" id="86838"/>
    <lineage>
        <taxon>Eukaryota</taxon>
        <taxon>Fungi</taxon>
        <taxon>Dikarya</taxon>
        <taxon>Basidiomycota</taxon>
        <taxon>Pucciniomycotina</taxon>
        <taxon>Microbotryomycetes</taxon>
        <taxon>Sporidiobolales</taxon>
        <taxon>Sporidiobolaceae</taxon>
        <taxon>Rhodotorula</taxon>
    </lineage>
</organism>
<dbReference type="SMART" id="SM00028">
    <property type="entry name" value="TPR"/>
    <property type="match status" value="4"/>
</dbReference>
<evidence type="ECO:0000313" key="4">
    <source>
        <dbReference type="EMBL" id="GJN88024.1"/>
    </source>
</evidence>
<feature type="region of interest" description="Disordered" evidence="3">
    <location>
        <begin position="210"/>
        <end position="229"/>
    </location>
</feature>
<feature type="region of interest" description="Disordered" evidence="3">
    <location>
        <begin position="275"/>
        <end position="318"/>
    </location>
</feature>
<dbReference type="InterPro" id="IPR019734">
    <property type="entry name" value="TPR_rpt"/>
</dbReference>
<dbReference type="Proteomes" id="UP001342314">
    <property type="component" value="Unassembled WGS sequence"/>
</dbReference>
<gene>
    <name evidence="4" type="ORF">Rhopal_000980-T1</name>
</gene>
<dbReference type="InterPro" id="IPR050498">
    <property type="entry name" value="Ycf3"/>
</dbReference>
<dbReference type="AlphaFoldDB" id="A0AAV5GF90"/>
<evidence type="ECO:0000313" key="5">
    <source>
        <dbReference type="Proteomes" id="UP001342314"/>
    </source>
</evidence>
<evidence type="ECO:0008006" key="6">
    <source>
        <dbReference type="Google" id="ProtNLM"/>
    </source>
</evidence>
<comment type="caution">
    <text evidence="4">The sequence shown here is derived from an EMBL/GenBank/DDBJ whole genome shotgun (WGS) entry which is preliminary data.</text>
</comment>
<keyword evidence="5" id="KW-1185">Reference proteome</keyword>
<evidence type="ECO:0000256" key="1">
    <source>
        <dbReference type="ARBA" id="ARBA00022737"/>
    </source>
</evidence>
<evidence type="ECO:0000256" key="2">
    <source>
        <dbReference type="ARBA" id="ARBA00022803"/>
    </source>
</evidence>
<dbReference type="PANTHER" id="PTHR44858:SF1">
    <property type="entry name" value="UDP-N-ACETYLGLUCOSAMINE--PEPTIDE N-ACETYLGLUCOSAMINYLTRANSFERASE SPINDLY-RELATED"/>
    <property type="match status" value="1"/>
</dbReference>
<dbReference type="EMBL" id="BQKY01000002">
    <property type="protein sequence ID" value="GJN88024.1"/>
    <property type="molecule type" value="Genomic_DNA"/>
</dbReference>
<protein>
    <recommendedName>
        <fullName evidence="6">TPR-like protein</fullName>
    </recommendedName>
</protein>
<feature type="compositionally biased region" description="Polar residues" evidence="3">
    <location>
        <begin position="278"/>
        <end position="294"/>
    </location>
</feature>
<evidence type="ECO:0000256" key="3">
    <source>
        <dbReference type="SAM" id="MobiDB-lite"/>
    </source>
</evidence>
<feature type="region of interest" description="Disordered" evidence="3">
    <location>
        <begin position="240"/>
        <end position="259"/>
    </location>
</feature>
<keyword evidence="2" id="KW-0802">TPR repeat</keyword>
<dbReference type="SUPFAM" id="SSF48452">
    <property type="entry name" value="TPR-like"/>
    <property type="match status" value="1"/>
</dbReference>
<name>A0AAV5GF90_9BASI</name>
<reference evidence="4 5" key="1">
    <citation type="submission" date="2021-12" db="EMBL/GenBank/DDBJ databases">
        <title>High titer production of polyol ester of fatty acids by Rhodotorula paludigena BS15 towards product separation-free biomass refinery.</title>
        <authorList>
            <person name="Mano J."/>
            <person name="Ono H."/>
            <person name="Tanaka T."/>
            <person name="Naito K."/>
            <person name="Sushida H."/>
            <person name="Ike M."/>
            <person name="Tokuyasu K."/>
            <person name="Kitaoka M."/>
        </authorList>
    </citation>
    <scope>NUCLEOTIDE SEQUENCE [LARGE SCALE GENOMIC DNA]</scope>
    <source>
        <strain evidence="4 5">BS15</strain>
    </source>
</reference>
<keyword evidence="1" id="KW-0677">Repeat</keyword>
<proteinExistence type="predicted"/>
<sequence length="744" mass="80727">MSFGALAAIVKTLYEYHCVHSRNKALLDILEGFSQNLEISLDRLQAREEMLGFGKNEALESISRDFSNAKTWLETNDKNLRSVWTALQACDKLADLDARLTKAFASKMATAIFAALQDTRAGVAKLQTTMDGLPSNLETVCSTSTKEAIHEAITELKKEAYEVVGGSEGRDRGFRNGEAEKIISQLVDQLAEQERIKEDEELLATAGYAPLVPSGSGTNPPPVPRISSYGAPSSVISSAVSNDPFDPAPSRGTSLFSRRPSSATLATSFIESDIGASRTATQSADEAASTQSGRSRAAKKGKEKSTLPPGAVVLNSKDPFTDQDLIDPVLANDGLIHDRWCLVSKEYRQQNLRDPGEPLIIVGDVVQLREALFVAFPERRTDFQERRQAYRRETLDLYESASYANLPDLVNRLSHILLFEPTSVSLRVRRGMCYYRLRFLDEALADLDAAVDLSKRSVDGEPEKHEPDIDALRARALILEERHENALAMRDIDLVLESTPNDVLALSLRAILRGSAGDLTAAQADLAATNAAVRSGKAYRSRLGDADCDLEYLARGWAYCSVGDFASAAADFGFSAGLRDPSEPYTLACRALAQIKEQEAAGTVSLDTLTEALATLDSCLEVLKSAVAKEEDVAASYGRYTSGAPFLTVGEDGLPAAAYPLLLLRASARTTQGELELALHDYDLALRLRPACVKDVATVRVALAELRAACGDRDGAQRDFDLALAVCEKGQRAAILSVRDEHGL</sequence>
<accession>A0AAV5GF90</accession>